<name>A0A1Q5PBE5_9BACT</name>
<dbReference type="PANTHER" id="PTHR34136">
    <property type="match status" value="1"/>
</dbReference>
<dbReference type="STRING" id="1797110.A3841_00990"/>
<accession>A0A1Q5PBE5</accession>
<organism evidence="3 4">
    <name type="scientific">Pontibacter flavimaris</name>
    <dbReference type="NCBI Taxonomy" id="1797110"/>
    <lineage>
        <taxon>Bacteria</taxon>
        <taxon>Pseudomonadati</taxon>
        <taxon>Bacteroidota</taxon>
        <taxon>Cytophagia</taxon>
        <taxon>Cytophagales</taxon>
        <taxon>Hymenobacteraceae</taxon>
        <taxon>Pontibacter</taxon>
    </lineage>
</organism>
<protein>
    <recommendedName>
        <fullName evidence="5">Glycosyltransferase</fullName>
    </recommendedName>
</protein>
<dbReference type="InterPro" id="IPR004629">
    <property type="entry name" value="WecG_TagA_CpsF"/>
</dbReference>
<gene>
    <name evidence="3" type="ORF">A3841_00990</name>
</gene>
<dbReference type="Proteomes" id="UP000186551">
    <property type="component" value="Unassembled WGS sequence"/>
</dbReference>
<keyword evidence="2" id="KW-0808">Transferase</keyword>
<dbReference type="PANTHER" id="PTHR34136:SF1">
    <property type="entry name" value="UDP-N-ACETYL-D-MANNOSAMINURONIC ACID TRANSFERASE"/>
    <property type="match status" value="1"/>
</dbReference>
<dbReference type="Pfam" id="PF03808">
    <property type="entry name" value="Glyco_tran_WecG"/>
    <property type="match status" value="1"/>
</dbReference>
<dbReference type="EMBL" id="LVWA01000008">
    <property type="protein sequence ID" value="OKL39555.1"/>
    <property type="molecule type" value="Genomic_DNA"/>
</dbReference>
<dbReference type="OrthoDB" id="9771846at2"/>
<evidence type="ECO:0008006" key="5">
    <source>
        <dbReference type="Google" id="ProtNLM"/>
    </source>
</evidence>
<proteinExistence type="predicted"/>
<keyword evidence="1" id="KW-0328">Glycosyltransferase</keyword>
<sequence length="250" mass="28804">MSKLFGYNLYLQDRNTLINELKYNIARGQTSTVISLNTLKLYQGSRSKYLEVLFQSGTHIIPDGQSIAFAEYLVNGNKISAISGAELMVELIKEAHQGGYKIFFLGSPQELLDRVKLKIEEDYPQLIGRVAFQHGYYHATQEEEVVSQIAAFEPDFLFVAFGSPRKEEFIIKYHDKLRARVIMGVGGSFEYFVGDVKLDALTKKMGLRWLVRTLQDPRRLAKRYAVCNSYFLYALLREMIYSRTRTAFYD</sequence>
<evidence type="ECO:0000313" key="3">
    <source>
        <dbReference type="EMBL" id="OKL39555.1"/>
    </source>
</evidence>
<dbReference type="RefSeq" id="WP_073852891.1">
    <property type="nucleotide sequence ID" value="NZ_LVWA01000008.1"/>
</dbReference>
<dbReference type="GO" id="GO:0016758">
    <property type="term" value="F:hexosyltransferase activity"/>
    <property type="evidence" value="ECO:0007669"/>
    <property type="project" value="TreeGrafter"/>
</dbReference>
<keyword evidence="4" id="KW-1185">Reference proteome</keyword>
<evidence type="ECO:0000313" key="4">
    <source>
        <dbReference type="Proteomes" id="UP000186551"/>
    </source>
</evidence>
<evidence type="ECO:0000256" key="2">
    <source>
        <dbReference type="ARBA" id="ARBA00022679"/>
    </source>
</evidence>
<evidence type="ECO:0000256" key="1">
    <source>
        <dbReference type="ARBA" id="ARBA00022676"/>
    </source>
</evidence>
<reference evidence="3 4" key="1">
    <citation type="submission" date="2016-03" db="EMBL/GenBank/DDBJ databases">
        <title>Genome sequence of Pontibacter sp. nov., of the family cytophagaceae, isolated from marine sediment of the Yellow Sea, China.</title>
        <authorList>
            <person name="Zhang G."/>
            <person name="Zhang R."/>
        </authorList>
    </citation>
    <scope>NUCLEOTIDE SEQUENCE [LARGE SCALE GENOMIC DNA]</scope>
    <source>
        <strain evidence="3 4">S10-8</strain>
    </source>
</reference>
<dbReference type="AlphaFoldDB" id="A0A1Q5PBE5"/>
<dbReference type="CDD" id="cd06533">
    <property type="entry name" value="Glyco_transf_WecG_TagA"/>
    <property type="match status" value="1"/>
</dbReference>
<comment type="caution">
    <text evidence="3">The sequence shown here is derived from an EMBL/GenBank/DDBJ whole genome shotgun (WGS) entry which is preliminary data.</text>
</comment>
<dbReference type="NCBIfam" id="TIGR00696">
    <property type="entry name" value="wecG_tagA_cpsF"/>
    <property type="match status" value="1"/>
</dbReference>